<dbReference type="GO" id="GO:0016491">
    <property type="term" value="F:oxidoreductase activity"/>
    <property type="evidence" value="ECO:0007669"/>
    <property type="project" value="InterPro"/>
</dbReference>
<evidence type="ECO:0000313" key="8">
    <source>
        <dbReference type="Proteomes" id="UP000605201"/>
    </source>
</evidence>
<dbReference type="PROSITE" id="PS00194">
    <property type="entry name" value="THIOREDOXIN_1"/>
    <property type="match status" value="1"/>
</dbReference>
<dbReference type="InterPro" id="IPR000866">
    <property type="entry name" value="AhpC/TSA"/>
</dbReference>
<evidence type="ECO:0000256" key="4">
    <source>
        <dbReference type="ARBA" id="ARBA00023284"/>
    </source>
</evidence>
<sequence>MMEEKEKPINLTAAFIVFLAITTLLVVWSMKQNNPFFQSTNQAPVRVGLPAPDFTFPGLDGKKVSLSDYRGKVVFVNIWATWCPPCVEEMPSMQKLYQKLKSEYFEILAVSIDSQGAKVVAPFMKKYKLTFPALIDSMGTSKRIYKTTGVPESYIIDKDGILAKKVIGPLDWSQPDVLRLFRDLIQRN</sequence>
<dbReference type="SUPFAM" id="SSF52833">
    <property type="entry name" value="Thioredoxin-like"/>
    <property type="match status" value="1"/>
</dbReference>
<dbReference type="InterPro" id="IPR036249">
    <property type="entry name" value="Thioredoxin-like_sf"/>
</dbReference>
<dbReference type="InterPro" id="IPR017937">
    <property type="entry name" value="Thioredoxin_CS"/>
</dbReference>
<evidence type="ECO:0000259" key="6">
    <source>
        <dbReference type="PROSITE" id="PS51352"/>
    </source>
</evidence>
<dbReference type="Pfam" id="PF00578">
    <property type="entry name" value="AhpC-TSA"/>
    <property type="match status" value="1"/>
</dbReference>
<comment type="subcellular location">
    <subcellularLocation>
        <location evidence="1">Cell envelope</location>
    </subcellularLocation>
</comment>
<feature type="domain" description="Thioredoxin" evidence="6">
    <location>
        <begin position="45"/>
        <end position="186"/>
    </location>
</feature>
<keyword evidence="5" id="KW-0812">Transmembrane</keyword>
<comment type="caution">
    <text evidence="7">The sequence shown here is derived from an EMBL/GenBank/DDBJ whole genome shotgun (WGS) entry which is preliminary data.</text>
</comment>
<accession>A0A8J6NT00</accession>
<protein>
    <submittedName>
        <fullName evidence="7">TlpA family protein disulfide reductase</fullName>
    </submittedName>
</protein>
<dbReference type="Gene3D" id="3.40.30.10">
    <property type="entry name" value="Glutaredoxin"/>
    <property type="match status" value="1"/>
</dbReference>
<organism evidence="7 8">
    <name type="scientific">Candidatus Desulfatibia vada</name>
    <dbReference type="NCBI Taxonomy" id="2841696"/>
    <lineage>
        <taxon>Bacteria</taxon>
        <taxon>Pseudomonadati</taxon>
        <taxon>Thermodesulfobacteriota</taxon>
        <taxon>Desulfobacteria</taxon>
        <taxon>Desulfobacterales</taxon>
        <taxon>Desulfobacterales incertae sedis</taxon>
        <taxon>Candidatus Desulfatibia</taxon>
    </lineage>
</organism>
<keyword evidence="2" id="KW-0201">Cytochrome c-type biogenesis</keyword>
<keyword evidence="3" id="KW-1015">Disulfide bond</keyword>
<dbReference type="AlphaFoldDB" id="A0A8J6NT00"/>
<dbReference type="PANTHER" id="PTHR42852">
    <property type="entry name" value="THIOL:DISULFIDE INTERCHANGE PROTEIN DSBE"/>
    <property type="match status" value="1"/>
</dbReference>
<keyword evidence="4" id="KW-0676">Redox-active center</keyword>
<dbReference type="EMBL" id="JACNIG010000148">
    <property type="protein sequence ID" value="MBC8431488.1"/>
    <property type="molecule type" value="Genomic_DNA"/>
</dbReference>
<proteinExistence type="predicted"/>
<dbReference type="InterPro" id="IPR013766">
    <property type="entry name" value="Thioredoxin_domain"/>
</dbReference>
<keyword evidence="5" id="KW-1133">Transmembrane helix</keyword>
<keyword evidence="5" id="KW-0472">Membrane</keyword>
<dbReference type="GO" id="GO:0017004">
    <property type="term" value="P:cytochrome complex assembly"/>
    <property type="evidence" value="ECO:0007669"/>
    <property type="project" value="UniProtKB-KW"/>
</dbReference>
<dbReference type="InterPro" id="IPR050553">
    <property type="entry name" value="Thioredoxin_ResA/DsbE_sf"/>
</dbReference>
<feature type="transmembrane region" description="Helical" evidence="5">
    <location>
        <begin position="12"/>
        <end position="30"/>
    </location>
</feature>
<evidence type="ECO:0000256" key="3">
    <source>
        <dbReference type="ARBA" id="ARBA00023157"/>
    </source>
</evidence>
<reference evidence="7 8" key="1">
    <citation type="submission" date="2020-08" db="EMBL/GenBank/DDBJ databases">
        <title>Bridging the membrane lipid divide: bacteria of the FCB group superphylum have the potential to synthesize archaeal ether lipids.</title>
        <authorList>
            <person name="Villanueva L."/>
            <person name="Von Meijenfeldt F.A.B."/>
            <person name="Westbye A.B."/>
            <person name="Yadav S."/>
            <person name="Hopmans E.C."/>
            <person name="Dutilh B.E."/>
            <person name="Sinninghe Damste J.S."/>
        </authorList>
    </citation>
    <scope>NUCLEOTIDE SEQUENCE [LARGE SCALE GENOMIC DNA]</scope>
    <source>
        <strain evidence="7">NIOZ-UU17</strain>
    </source>
</reference>
<dbReference type="GO" id="GO:0016209">
    <property type="term" value="F:antioxidant activity"/>
    <property type="evidence" value="ECO:0007669"/>
    <property type="project" value="InterPro"/>
</dbReference>
<gene>
    <name evidence="7" type="ORF">H8D96_06170</name>
</gene>
<evidence type="ECO:0000313" key="7">
    <source>
        <dbReference type="EMBL" id="MBC8431488.1"/>
    </source>
</evidence>
<dbReference type="GO" id="GO:0030313">
    <property type="term" value="C:cell envelope"/>
    <property type="evidence" value="ECO:0007669"/>
    <property type="project" value="UniProtKB-SubCell"/>
</dbReference>
<dbReference type="PROSITE" id="PS51352">
    <property type="entry name" value="THIOREDOXIN_2"/>
    <property type="match status" value="1"/>
</dbReference>
<dbReference type="PANTHER" id="PTHR42852:SF6">
    <property type="entry name" value="THIOL:DISULFIDE INTERCHANGE PROTEIN DSBE"/>
    <property type="match status" value="1"/>
</dbReference>
<name>A0A8J6NT00_9BACT</name>
<evidence type="ECO:0000256" key="5">
    <source>
        <dbReference type="SAM" id="Phobius"/>
    </source>
</evidence>
<dbReference type="Proteomes" id="UP000605201">
    <property type="component" value="Unassembled WGS sequence"/>
</dbReference>
<dbReference type="CDD" id="cd02966">
    <property type="entry name" value="TlpA_like_family"/>
    <property type="match status" value="1"/>
</dbReference>
<evidence type="ECO:0000256" key="2">
    <source>
        <dbReference type="ARBA" id="ARBA00022748"/>
    </source>
</evidence>
<evidence type="ECO:0000256" key="1">
    <source>
        <dbReference type="ARBA" id="ARBA00004196"/>
    </source>
</evidence>